<gene>
    <name evidence="2" type="ORF">OL599_24660</name>
</gene>
<feature type="chain" id="PRO_5041252936" evidence="1">
    <location>
        <begin position="30"/>
        <end position="331"/>
    </location>
</feature>
<dbReference type="EMBL" id="JAPDNT010000049">
    <property type="protein sequence ID" value="MCW3477748.1"/>
    <property type="molecule type" value="Genomic_DNA"/>
</dbReference>
<dbReference type="Proteomes" id="UP001165679">
    <property type="component" value="Unassembled WGS sequence"/>
</dbReference>
<keyword evidence="1" id="KW-0732">Signal</keyword>
<reference evidence="2" key="2">
    <citation type="submission" date="2022-10" db="EMBL/GenBank/DDBJ databases">
        <authorList>
            <person name="Trinh H.N."/>
        </authorList>
    </citation>
    <scope>NUCLEOTIDE SEQUENCE</scope>
    <source>
        <strain evidence="2">RN2-1</strain>
    </source>
</reference>
<feature type="signal peptide" evidence="1">
    <location>
        <begin position="1"/>
        <end position="29"/>
    </location>
</feature>
<keyword evidence="3" id="KW-1185">Reference proteome</keyword>
<protein>
    <submittedName>
        <fullName evidence="2">Uncharacterized protein</fullName>
    </submittedName>
</protein>
<proteinExistence type="predicted"/>
<accession>A0AA41YSX5</accession>
<reference evidence="2" key="1">
    <citation type="submission" date="2022-09" db="EMBL/GenBank/DDBJ databases">
        <title>Rhodovastum sp. nov. RN2-1 isolated from soil in Seongnam, South Korea.</title>
        <authorList>
            <person name="Le N.T."/>
        </authorList>
    </citation>
    <scope>NUCLEOTIDE SEQUENCE</scope>
    <source>
        <strain evidence="2">RN2-1</strain>
    </source>
</reference>
<evidence type="ECO:0000256" key="1">
    <source>
        <dbReference type="SAM" id="SignalP"/>
    </source>
</evidence>
<sequence>MHLPPKLAGRLRQLCIAGALAAVTAPALAEPPRPPRGPLAMREIVVVNRSRHAIQEIYVSPATADQWGNDRLGDDTVDPGGSFRVRLGRSRECSFDIQVIYDDASREESRGLDICRTRQVSFNGSAAIVPPDAFAAEHEVTLVNRSERPIQQVFISSSSADQWGEDRLTQDDIAPDHTRSITYRGACTSDLRIVFDNRSAEERRALDLCATPALVIRPGWTTEDVPQVPHATRQPPDAAAGRVVLVANRSGSAVTEFYLFPEDAPPGAMERSHDLLGNAVLPQGGRIVLPFSRGSACRFAARVGHGGDRTQQELTGIDLCRSAEVTVPPAQ</sequence>
<name>A0AA41YSX5_9PROT</name>
<comment type="caution">
    <text evidence="2">The sequence shown here is derived from an EMBL/GenBank/DDBJ whole genome shotgun (WGS) entry which is preliminary data.</text>
</comment>
<evidence type="ECO:0000313" key="3">
    <source>
        <dbReference type="Proteomes" id="UP001165679"/>
    </source>
</evidence>
<dbReference type="RefSeq" id="WP_264716715.1">
    <property type="nucleotide sequence ID" value="NZ_JAPDNT010000049.1"/>
</dbReference>
<evidence type="ECO:0000313" key="2">
    <source>
        <dbReference type="EMBL" id="MCW3477748.1"/>
    </source>
</evidence>
<organism evidence="2 3">
    <name type="scientific">Limobrevibacterium gyesilva</name>
    <dbReference type="NCBI Taxonomy" id="2991712"/>
    <lineage>
        <taxon>Bacteria</taxon>
        <taxon>Pseudomonadati</taxon>
        <taxon>Pseudomonadota</taxon>
        <taxon>Alphaproteobacteria</taxon>
        <taxon>Acetobacterales</taxon>
        <taxon>Acetobacteraceae</taxon>
        <taxon>Limobrevibacterium</taxon>
    </lineage>
</organism>
<dbReference type="AlphaFoldDB" id="A0AA41YSX5"/>